<accession>A0A423XL29</accession>
<proteinExistence type="predicted"/>
<gene>
    <name evidence="2" type="ORF">VPNG_01073</name>
</gene>
<name>A0A423XL29_9PEZI</name>
<protein>
    <submittedName>
        <fullName evidence="2">Uncharacterized protein</fullName>
    </submittedName>
</protein>
<comment type="caution">
    <text evidence="2">The sequence shown here is derived from an EMBL/GenBank/DDBJ whole genome shotgun (WGS) entry which is preliminary data.</text>
</comment>
<sequence length="66" mass="7314">MWGQSHGSGYKKKKDDQKENLREEGMEAGSGGQLGKEWGTTQAGCEVTNVEMTQANLIWSLQAREI</sequence>
<dbReference type="EMBL" id="LKEB01000003">
    <property type="protein sequence ID" value="ROW17069.1"/>
    <property type="molecule type" value="Genomic_DNA"/>
</dbReference>
<dbReference type="InParanoid" id="A0A423XL29"/>
<reference evidence="2 3" key="1">
    <citation type="submission" date="2015-09" db="EMBL/GenBank/DDBJ databases">
        <title>Host preference determinants of Valsa canker pathogens revealed by comparative genomics.</title>
        <authorList>
            <person name="Yin Z."/>
            <person name="Huang L."/>
        </authorList>
    </citation>
    <scope>NUCLEOTIDE SEQUENCE [LARGE SCALE GENOMIC DNA]</scope>
    <source>
        <strain evidence="2 3">SXYLt</strain>
    </source>
</reference>
<dbReference type="AlphaFoldDB" id="A0A423XL29"/>
<evidence type="ECO:0000313" key="2">
    <source>
        <dbReference type="EMBL" id="ROW17069.1"/>
    </source>
</evidence>
<evidence type="ECO:0000313" key="3">
    <source>
        <dbReference type="Proteomes" id="UP000285146"/>
    </source>
</evidence>
<organism evidence="2 3">
    <name type="scientific">Cytospora leucostoma</name>
    <dbReference type="NCBI Taxonomy" id="1230097"/>
    <lineage>
        <taxon>Eukaryota</taxon>
        <taxon>Fungi</taxon>
        <taxon>Dikarya</taxon>
        <taxon>Ascomycota</taxon>
        <taxon>Pezizomycotina</taxon>
        <taxon>Sordariomycetes</taxon>
        <taxon>Sordariomycetidae</taxon>
        <taxon>Diaporthales</taxon>
        <taxon>Cytosporaceae</taxon>
        <taxon>Cytospora</taxon>
    </lineage>
</organism>
<dbReference type="Proteomes" id="UP000285146">
    <property type="component" value="Unassembled WGS sequence"/>
</dbReference>
<keyword evidence="3" id="KW-1185">Reference proteome</keyword>
<feature type="region of interest" description="Disordered" evidence="1">
    <location>
        <begin position="1"/>
        <end position="40"/>
    </location>
</feature>
<feature type="compositionally biased region" description="Basic and acidic residues" evidence="1">
    <location>
        <begin position="13"/>
        <end position="25"/>
    </location>
</feature>
<evidence type="ECO:0000256" key="1">
    <source>
        <dbReference type="SAM" id="MobiDB-lite"/>
    </source>
</evidence>